<evidence type="ECO:0000256" key="1">
    <source>
        <dbReference type="ARBA" id="ARBA00022722"/>
    </source>
</evidence>
<dbReference type="InterPro" id="IPR012337">
    <property type="entry name" value="RNaseH-like_sf"/>
</dbReference>
<dbReference type="InterPro" id="IPR022894">
    <property type="entry name" value="Oligoribonuclease"/>
</dbReference>
<dbReference type="GO" id="GO:0003676">
    <property type="term" value="F:nucleic acid binding"/>
    <property type="evidence" value="ECO:0007669"/>
    <property type="project" value="InterPro"/>
</dbReference>
<evidence type="ECO:0000313" key="3">
    <source>
        <dbReference type="EMBL" id="MBG0738751.1"/>
    </source>
</evidence>
<accession>A0A931CPQ8</accession>
<keyword evidence="4" id="KW-1185">Reference proteome</keyword>
<dbReference type="SUPFAM" id="SSF53098">
    <property type="entry name" value="Ribonuclease H-like"/>
    <property type="match status" value="1"/>
</dbReference>
<dbReference type="CDD" id="cd06135">
    <property type="entry name" value="Orn"/>
    <property type="match status" value="1"/>
</dbReference>
<evidence type="ECO:0000256" key="2">
    <source>
        <dbReference type="ARBA" id="ARBA00022839"/>
    </source>
</evidence>
<gene>
    <name evidence="3" type="primary">orn</name>
    <name evidence="3" type="ORF">IV500_04870</name>
</gene>
<sequence>MSSIRNADNILWLDFETTGIMTNPNTVPLEGAAIITDGQLNELATLQSIALTATEEELSHMGDFVLNMHTTTGLLERVHASAYTRSQFDDILHSFAAPFFPAKGEILEDGEKYRGIVIGGNSVKFDFDVIEKFFPLTRSGMDYRVIDISGIGELVRRWDYGYWKAMPAKKSDHTALTDIRAGVDELRYYRAGLHLLGAHG</sequence>
<reference evidence="3 4" key="1">
    <citation type="submission" date="2020-11" db="EMBL/GenBank/DDBJ databases">
        <title>Arthrobacter antarcticus sp. nov., isolated from Antarctic Soil.</title>
        <authorList>
            <person name="Li J."/>
        </authorList>
    </citation>
    <scope>NUCLEOTIDE SEQUENCE [LARGE SCALE GENOMIC DNA]</scope>
    <source>
        <strain evidence="3 4">Z1-20</strain>
    </source>
</reference>
<name>A0A931CPQ8_9MICC</name>
<comment type="caution">
    <text evidence="3">The sequence shown here is derived from an EMBL/GenBank/DDBJ whole genome shotgun (WGS) entry which is preliminary data.</text>
</comment>
<keyword evidence="3" id="KW-0378">Hydrolase</keyword>
<protein>
    <submittedName>
        <fullName evidence="3">Oligoribonuclease</fullName>
        <ecNumber evidence="3">3.1.-.-</ecNumber>
    </submittedName>
</protein>
<proteinExistence type="predicted"/>
<dbReference type="GO" id="GO:0000175">
    <property type="term" value="F:3'-5'-RNA exonuclease activity"/>
    <property type="evidence" value="ECO:0007669"/>
    <property type="project" value="InterPro"/>
</dbReference>
<organism evidence="3 4">
    <name type="scientific">Arthrobacter terrae</name>
    <dbReference type="NCBI Taxonomy" id="2935737"/>
    <lineage>
        <taxon>Bacteria</taxon>
        <taxon>Bacillati</taxon>
        <taxon>Actinomycetota</taxon>
        <taxon>Actinomycetes</taxon>
        <taxon>Micrococcales</taxon>
        <taxon>Micrococcaceae</taxon>
        <taxon>Arthrobacter</taxon>
    </lineage>
</organism>
<dbReference type="EMBL" id="JADNYM010000005">
    <property type="protein sequence ID" value="MBG0738751.1"/>
    <property type="molecule type" value="Genomic_DNA"/>
</dbReference>
<dbReference type="NCBIfam" id="NF003765">
    <property type="entry name" value="PRK05359.1"/>
    <property type="match status" value="1"/>
</dbReference>
<evidence type="ECO:0000313" key="4">
    <source>
        <dbReference type="Proteomes" id="UP000655366"/>
    </source>
</evidence>
<dbReference type="Gene3D" id="3.30.420.10">
    <property type="entry name" value="Ribonuclease H-like superfamily/Ribonuclease H"/>
    <property type="match status" value="1"/>
</dbReference>
<keyword evidence="1" id="KW-0540">Nuclease</keyword>
<dbReference type="EC" id="3.1.-.-" evidence="3"/>
<dbReference type="InterPro" id="IPR036397">
    <property type="entry name" value="RNaseH_sf"/>
</dbReference>
<dbReference type="AlphaFoldDB" id="A0A931CPQ8"/>
<dbReference type="Proteomes" id="UP000655366">
    <property type="component" value="Unassembled WGS sequence"/>
</dbReference>
<keyword evidence="2" id="KW-0269">Exonuclease</keyword>
<dbReference type="RefSeq" id="WP_196395693.1">
    <property type="nucleotide sequence ID" value="NZ_JADNYM010000005.1"/>
</dbReference>